<dbReference type="RefSeq" id="WP_008079307.1">
    <property type="nucleotide sequence ID" value="NZ_AEVT01000093.1"/>
</dbReference>
<dbReference type="AlphaFoldDB" id="E8MAD3"/>
<gene>
    <name evidence="1" type="ORF">VISI1226_07243</name>
</gene>
<evidence type="ECO:0000313" key="2">
    <source>
        <dbReference type="Proteomes" id="UP000006228"/>
    </source>
</evidence>
<dbReference type="PANTHER" id="PTHR39166:SF1">
    <property type="entry name" value="BLL1166 PROTEIN"/>
    <property type="match status" value="1"/>
</dbReference>
<name>E8MAD3_PHOS4</name>
<reference evidence="1 2" key="1">
    <citation type="journal article" date="2012" name="Int. J. Syst. Evol. Microbiol.">
        <title>Vibrio caribbeanicus sp. nov., isolated from the marine sponge Scleritoderma cyanea.</title>
        <authorList>
            <person name="Hoffmann M."/>
            <person name="Monday S.R."/>
            <person name="Allard M.W."/>
            <person name="Strain E.A."/>
            <person name="Whittaker P."/>
            <person name="Naum M."/>
            <person name="McCarthy P.J."/>
            <person name="Lopez J.V."/>
            <person name="Fischer M."/>
            <person name="Brown E.W."/>
        </authorList>
    </citation>
    <scope>NUCLEOTIDE SEQUENCE [LARGE SCALE GENOMIC DNA]</scope>
    <source>
        <strain evidence="2">DSMZ 21326</strain>
    </source>
</reference>
<dbReference type="GeneID" id="95570534"/>
<accession>E8MAD3</accession>
<protein>
    <recommendedName>
        <fullName evidence="3">Nitrate reductase</fullName>
    </recommendedName>
</protein>
<dbReference type="InterPro" id="IPR009267">
    <property type="entry name" value="NTP_transf_6"/>
</dbReference>
<evidence type="ECO:0000313" key="1">
    <source>
        <dbReference type="EMBL" id="EGA69082.1"/>
    </source>
</evidence>
<dbReference type="eggNOG" id="COG3575">
    <property type="taxonomic scope" value="Bacteria"/>
</dbReference>
<dbReference type="EMBL" id="AEVT01000093">
    <property type="protein sequence ID" value="EGA69082.1"/>
    <property type="molecule type" value="Genomic_DNA"/>
</dbReference>
<organism evidence="1 2">
    <name type="scientific">Vibrio sinaloensis DSM 21326</name>
    <dbReference type="NCBI Taxonomy" id="945550"/>
    <lineage>
        <taxon>Bacteria</taxon>
        <taxon>Pseudomonadati</taxon>
        <taxon>Pseudomonadota</taxon>
        <taxon>Gammaproteobacteria</taxon>
        <taxon>Vibrionales</taxon>
        <taxon>Vibrionaceae</taxon>
        <taxon>Vibrio</taxon>
        <taxon>Vibrio oreintalis group</taxon>
    </lineage>
</organism>
<sequence length="181" mass="21124">MSHQAQLIRWLEQDLNRMRALHLVAELNLPQAWIAAGFVRNLVWDALHSKPGSTPLNDIDVVYFDASEPCANAYLTYENKLKEQMPEFNWQVRNQARMHQRNNDPAYLDVFDAMSYWPEKETAVAVRLNPHKQIECEAVFGFESLFALRVSHNPKRSKAVFLERVNSKTWLNQWPKLTVSD</sequence>
<dbReference type="OrthoDB" id="9805247at2"/>
<proteinExistence type="predicted"/>
<dbReference type="PANTHER" id="PTHR39166">
    <property type="entry name" value="BLL1166 PROTEIN"/>
    <property type="match status" value="1"/>
</dbReference>
<dbReference type="Proteomes" id="UP000006228">
    <property type="component" value="Unassembled WGS sequence"/>
</dbReference>
<evidence type="ECO:0008006" key="3">
    <source>
        <dbReference type="Google" id="ProtNLM"/>
    </source>
</evidence>
<comment type="caution">
    <text evidence="1">The sequence shown here is derived from an EMBL/GenBank/DDBJ whole genome shotgun (WGS) entry which is preliminary data.</text>
</comment>
<dbReference type="Pfam" id="PF06042">
    <property type="entry name" value="NTP_transf_6"/>
    <property type="match status" value="1"/>
</dbReference>